<dbReference type="RefSeq" id="WP_190891824.1">
    <property type="nucleotide sequence ID" value="NZ_JACJTE010000004.1"/>
</dbReference>
<sequence>MTAFPGVLAYGQTREGLPLIDTRRDKSTQLFAYIPSPLGEGLYASRLVRPHQSRRSDCLESRYKYFIFSE</sequence>
<accession>A0ABR8ESU4</accession>
<proteinExistence type="predicted"/>
<organism evidence="1 2">
    <name type="scientific">Nostoc linckia FACHB-391</name>
    <dbReference type="NCBI Taxonomy" id="2692906"/>
    <lineage>
        <taxon>Bacteria</taxon>
        <taxon>Bacillati</taxon>
        <taxon>Cyanobacteriota</taxon>
        <taxon>Cyanophyceae</taxon>
        <taxon>Nostocales</taxon>
        <taxon>Nostocaceae</taxon>
        <taxon>Nostoc</taxon>
    </lineage>
</organism>
<reference evidence="1 2" key="1">
    <citation type="journal article" date="2020" name="ISME J.">
        <title>Comparative genomics reveals insights into cyanobacterial evolution and habitat adaptation.</title>
        <authorList>
            <person name="Chen M.Y."/>
            <person name="Teng W.K."/>
            <person name="Zhao L."/>
            <person name="Hu C.X."/>
            <person name="Zhou Y.K."/>
            <person name="Han B.P."/>
            <person name="Song L.R."/>
            <person name="Shu W.S."/>
        </authorList>
    </citation>
    <scope>NUCLEOTIDE SEQUENCE [LARGE SCALE GENOMIC DNA]</scope>
    <source>
        <strain evidence="1 2">FACHB-391</strain>
    </source>
</reference>
<evidence type="ECO:0000313" key="2">
    <source>
        <dbReference type="Proteomes" id="UP000604661"/>
    </source>
</evidence>
<comment type="caution">
    <text evidence="1">The sequence shown here is derived from an EMBL/GenBank/DDBJ whole genome shotgun (WGS) entry which is preliminary data.</text>
</comment>
<evidence type="ECO:0000313" key="1">
    <source>
        <dbReference type="EMBL" id="MBD2560168.1"/>
    </source>
</evidence>
<keyword evidence="2" id="KW-1185">Reference proteome</keyword>
<dbReference type="Proteomes" id="UP000604661">
    <property type="component" value="Unassembled WGS sequence"/>
</dbReference>
<protein>
    <submittedName>
        <fullName evidence="1">Uncharacterized protein</fullName>
    </submittedName>
</protein>
<dbReference type="EMBL" id="JACJTE010000004">
    <property type="protein sequence ID" value="MBD2560168.1"/>
    <property type="molecule type" value="Genomic_DNA"/>
</dbReference>
<name>A0ABR8ESU4_NOSLI</name>
<gene>
    <name evidence="1" type="ORF">H6G95_05935</name>
</gene>